<accession>A0A8S5MIW8</accession>
<protein>
    <submittedName>
        <fullName evidence="1">Uncharacterized protein</fullName>
    </submittedName>
</protein>
<dbReference type="EMBL" id="BK014908">
    <property type="protein sequence ID" value="DAD81843.1"/>
    <property type="molecule type" value="Genomic_DNA"/>
</dbReference>
<evidence type="ECO:0000313" key="1">
    <source>
        <dbReference type="EMBL" id="DAD81843.1"/>
    </source>
</evidence>
<reference evidence="1" key="1">
    <citation type="journal article" date="2021" name="Proc. Natl. Acad. Sci. U.S.A.">
        <title>A Catalog of Tens of Thousands of Viruses from Human Metagenomes Reveals Hidden Associations with Chronic Diseases.</title>
        <authorList>
            <person name="Tisza M.J."/>
            <person name="Buck C.B."/>
        </authorList>
    </citation>
    <scope>NUCLEOTIDE SEQUENCE</scope>
    <source>
        <strain evidence="1">CtvyM23</strain>
    </source>
</reference>
<name>A0A8S5MIW8_9CAUD</name>
<proteinExistence type="predicted"/>
<sequence>MCRFRNNITIAHKNVAQHLVQCLVSDRVPLKSRERNHDYGQGLIYK</sequence>
<organism evidence="1">
    <name type="scientific">Siphoviridae sp. ctvyM23</name>
    <dbReference type="NCBI Taxonomy" id="2826514"/>
    <lineage>
        <taxon>Viruses</taxon>
        <taxon>Duplodnaviria</taxon>
        <taxon>Heunggongvirae</taxon>
        <taxon>Uroviricota</taxon>
        <taxon>Caudoviricetes</taxon>
    </lineage>
</organism>